<name>A0ABU8N908_9PSEU</name>
<dbReference type="Proteomes" id="UP001370100">
    <property type="component" value="Unassembled WGS sequence"/>
</dbReference>
<evidence type="ECO:0000313" key="1">
    <source>
        <dbReference type="EMBL" id="MEJ2888831.1"/>
    </source>
</evidence>
<sequence length="334" mass="35614">MIGNEPELGVAENYRRFSSTEARGRSPLYEELTAAVADDPELLAFLEALPPAKRQPNLLLATVRFLAGVQPDHASFREVVLGRRDEVATTMIARRTQTNEPARCATLLPALAAIDGPLALLEVGASAGLCLLPDRYGYSYRRAGEEVVRIEGAPLLPCDVLGPAPIPTAAPSVAWRAGIDLDPLDVADPEDLRWLECLVWPGQPGRAERLRAAAEVAPADPPRVVPGDLVDELPALAAQAPKDATLVVYHSAVLTYLPAERRRAFAAAVGELDAVWLASEAPSVLADLSSPPPTDLPDPPPGPPPFLLARDGHDPVAWVDGHGAWLQWLGPDTG</sequence>
<keyword evidence="2" id="KW-1185">Reference proteome</keyword>
<evidence type="ECO:0000313" key="2">
    <source>
        <dbReference type="Proteomes" id="UP001370100"/>
    </source>
</evidence>
<dbReference type="InterPro" id="IPR011200">
    <property type="entry name" value="UCP012608"/>
</dbReference>
<protein>
    <submittedName>
        <fullName evidence="1">DUF2332 domain-containing protein</fullName>
    </submittedName>
</protein>
<proteinExistence type="predicted"/>
<dbReference type="RefSeq" id="WP_337715745.1">
    <property type="nucleotide sequence ID" value="NZ_JBBEGL010000005.1"/>
</dbReference>
<dbReference type="EMBL" id="JBBEGL010000005">
    <property type="protein sequence ID" value="MEJ2888831.1"/>
    <property type="molecule type" value="Genomic_DNA"/>
</dbReference>
<reference evidence="1 2" key="1">
    <citation type="submission" date="2024-03" db="EMBL/GenBank/DDBJ databases">
        <title>Actinomycetospora sp. OC33-EN06, a novel actinomycete isolated from wild orchid (Aerides multiflora).</title>
        <authorList>
            <person name="Suriyachadkun C."/>
        </authorList>
    </citation>
    <scope>NUCLEOTIDE SEQUENCE [LARGE SCALE GENOMIC DNA]</scope>
    <source>
        <strain evidence="1 2">OC33-EN06</strain>
    </source>
</reference>
<comment type="caution">
    <text evidence="1">The sequence shown here is derived from an EMBL/GenBank/DDBJ whole genome shotgun (WGS) entry which is preliminary data.</text>
</comment>
<gene>
    <name evidence="1" type="ORF">WCD41_20395</name>
</gene>
<dbReference type="Pfam" id="PF10094">
    <property type="entry name" value="DUF2332"/>
    <property type="match status" value="1"/>
</dbReference>
<accession>A0ABU8N908</accession>
<organism evidence="1 2">
    <name type="scientific">Actinomycetospora aeridis</name>
    <dbReference type="NCBI Taxonomy" id="3129231"/>
    <lineage>
        <taxon>Bacteria</taxon>
        <taxon>Bacillati</taxon>
        <taxon>Actinomycetota</taxon>
        <taxon>Actinomycetes</taxon>
        <taxon>Pseudonocardiales</taxon>
        <taxon>Pseudonocardiaceae</taxon>
        <taxon>Actinomycetospora</taxon>
    </lineage>
</organism>